<sequence length="774" mass="85376">MWKVFLIAIIAASLMFAGPAWGQASTGVLVLSITDSAGLGLKSTVEVVSEANQYKQEFATDAGGNLFIHDLHFGVYQILAKGTGFSSASATLNIRSEIPVRYRIELKIAPVSASVTVDIENTLLDPYRPSSVMQIGREQIRDRVASLPGRSVQDLVNTQPGWLYEGNAVLHPRGSEYQTQFVVDGIPLTDNRSPSFGPEIDANDLESINIYTAGIPAEYGRKMGGVVELNTQRNALAGLHGQLILSGGSYQTAESFGQVQDVWGKNALTVTASGSMTNHYLNPVVPENYTNHGATGDFSLRYAREVAQSDHFALSVRHELSQFEIPNELVQQQAGQLQRGDNSETMVAVDYQHLLSVNVLGNLDGMVRSKENGLSSNPLSTPILAFQDNHFREGYVKGAISVHRERQEWKAGFETDNTFLHENFHYDITDPSQFDEDTPGKLDFVQSRPDLEQAAFVEDLIRLGNWTVSAGLRWDHYQLLLNEHAFSPRWSVAYYLLAPKVVLHFSYDRIFQTPSNENILISSSSAISQLSANVLHLPVKPSRGNYYEGGMEKAFGDRLRFDANVFRRDFRNYADDDQLLNTGVSYPISFDKAVLYGLEGKLELVHVGKLSGFASYSYIVGNVWFPVTGGLFLGDDVDQVLSGVGHFPDSQDQRNTIRTRFEYKVSSHLSVASGLSSGSGLPFEYGGTEAEALAQYGPEVVDRLNFERGRVKPSLAVNASLMLVVYHSERADIRFQADGENLNNRLNVIDFGGLFSGNAIGPGRSAYFRLNASF</sequence>
<dbReference type="PANTHER" id="PTHR30069">
    <property type="entry name" value="TONB-DEPENDENT OUTER MEMBRANE RECEPTOR"/>
    <property type="match status" value="1"/>
</dbReference>
<keyword evidence="4 10" id="KW-0812">Transmembrane</keyword>
<dbReference type="InterPro" id="IPR039426">
    <property type="entry name" value="TonB-dep_rcpt-like"/>
</dbReference>
<dbReference type="Gene3D" id="2.170.130.10">
    <property type="entry name" value="TonB-dependent receptor, plug domain"/>
    <property type="match status" value="1"/>
</dbReference>
<dbReference type="GO" id="GO:0009279">
    <property type="term" value="C:cell outer membrane"/>
    <property type="evidence" value="ECO:0007669"/>
    <property type="project" value="UniProtKB-SubCell"/>
</dbReference>
<evidence type="ECO:0000313" key="16">
    <source>
        <dbReference type="Proteomes" id="UP000648801"/>
    </source>
</evidence>
<dbReference type="Gene3D" id="2.40.170.20">
    <property type="entry name" value="TonB-dependent receptor, beta-barrel domain"/>
    <property type="match status" value="1"/>
</dbReference>
<organism evidence="15 16">
    <name type="scientific">Edaphobacter acidisoli</name>
    <dbReference type="NCBI Taxonomy" id="2040573"/>
    <lineage>
        <taxon>Bacteria</taxon>
        <taxon>Pseudomonadati</taxon>
        <taxon>Acidobacteriota</taxon>
        <taxon>Terriglobia</taxon>
        <taxon>Terriglobales</taxon>
        <taxon>Acidobacteriaceae</taxon>
        <taxon>Edaphobacter</taxon>
    </lineage>
</organism>
<dbReference type="SUPFAM" id="SSF56935">
    <property type="entry name" value="Porins"/>
    <property type="match status" value="1"/>
</dbReference>
<evidence type="ECO:0000259" key="13">
    <source>
        <dbReference type="Pfam" id="PF00593"/>
    </source>
</evidence>
<dbReference type="PROSITE" id="PS52016">
    <property type="entry name" value="TONB_DEPENDENT_REC_3"/>
    <property type="match status" value="1"/>
</dbReference>
<dbReference type="PANTHER" id="PTHR30069:SF29">
    <property type="entry name" value="HEMOGLOBIN AND HEMOGLOBIN-HAPTOGLOBIN-BINDING PROTEIN 1-RELATED"/>
    <property type="match status" value="1"/>
</dbReference>
<evidence type="ECO:0000256" key="11">
    <source>
        <dbReference type="RuleBase" id="RU003357"/>
    </source>
</evidence>
<reference evidence="15" key="2">
    <citation type="submission" date="2020-09" db="EMBL/GenBank/DDBJ databases">
        <authorList>
            <person name="Sun Q."/>
            <person name="Zhou Y."/>
        </authorList>
    </citation>
    <scope>NUCLEOTIDE SEQUENCE</scope>
    <source>
        <strain evidence="15">CGMCC 1.15447</strain>
    </source>
</reference>
<evidence type="ECO:0000256" key="8">
    <source>
        <dbReference type="ARBA" id="ARBA00023170"/>
    </source>
</evidence>
<feature type="signal peptide" evidence="12">
    <location>
        <begin position="1"/>
        <end position="22"/>
    </location>
</feature>
<evidence type="ECO:0000256" key="2">
    <source>
        <dbReference type="ARBA" id="ARBA00022448"/>
    </source>
</evidence>
<proteinExistence type="inferred from homology"/>
<dbReference type="Proteomes" id="UP000648801">
    <property type="component" value="Unassembled WGS sequence"/>
</dbReference>
<dbReference type="Pfam" id="PF00593">
    <property type="entry name" value="TonB_dep_Rec_b-barrel"/>
    <property type="match status" value="1"/>
</dbReference>
<comment type="similarity">
    <text evidence="10 11">Belongs to the TonB-dependent receptor family.</text>
</comment>
<protein>
    <recommendedName>
        <fullName evidence="17">TonB-dependent receptor</fullName>
    </recommendedName>
</protein>
<evidence type="ECO:0000256" key="9">
    <source>
        <dbReference type="ARBA" id="ARBA00023237"/>
    </source>
</evidence>
<keyword evidence="3 10" id="KW-1134">Transmembrane beta strand</keyword>
<evidence type="ECO:0000259" key="14">
    <source>
        <dbReference type="Pfam" id="PF07715"/>
    </source>
</evidence>
<feature type="chain" id="PRO_5036733284" description="TonB-dependent receptor" evidence="12">
    <location>
        <begin position="23"/>
        <end position="774"/>
    </location>
</feature>
<evidence type="ECO:0000256" key="6">
    <source>
        <dbReference type="ARBA" id="ARBA00023077"/>
    </source>
</evidence>
<gene>
    <name evidence="15" type="ORF">GCM10011507_02710</name>
</gene>
<evidence type="ECO:0000313" key="15">
    <source>
        <dbReference type="EMBL" id="GGA54876.1"/>
    </source>
</evidence>
<feature type="domain" description="TonB-dependent receptor plug" evidence="14">
    <location>
        <begin position="129"/>
        <end position="226"/>
    </location>
</feature>
<dbReference type="AlphaFoldDB" id="A0A916RIJ6"/>
<accession>A0A916RIJ6</accession>
<dbReference type="GO" id="GO:0044718">
    <property type="term" value="P:siderophore transmembrane transport"/>
    <property type="evidence" value="ECO:0007669"/>
    <property type="project" value="TreeGrafter"/>
</dbReference>
<reference evidence="15" key="1">
    <citation type="journal article" date="2014" name="Int. J. Syst. Evol. Microbiol.">
        <title>Complete genome sequence of Corynebacterium casei LMG S-19264T (=DSM 44701T), isolated from a smear-ripened cheese.</title>
        <authorList>
            <consortium name="US DOE Joint Genome Institute (JGI-PGF)"/>
            <person name="Walter F."/>
            <person name="Albersmeier A."/>
            <person name="Kalinowski J."/>
            <person name="Ruckert C."/>
        </authorList>
    </citation>
    <scope>NUCLEOTIDE SEQUENCE</scope>
    <source>
        <strain evidence="15">CGMCC 1.15447</strain>
    </source>
</reference>
<feature type="domain" description="TonB-dependent receptor-like beta-barrel" evidence="13">
    <location>
        <begin position="337"/>
        <end position="637"/>
    </location>
</feature>
<evidence type="ECO:0000256" key="3">
    <source>
        <dbReference type="ARBA" id="ARBA00022452"/>
    </source>
</evidence>
<dbReference type="GO" id="GO:0015344">
    <property type="term" value="F:siderophore uptake transmembrane transporter activity"/>
    <property type="evidence" value="ECO:0007669"/>
    <property type="project" value="TreeGrafter"/>
</dbReference>
<keyword evidence="8" id="KW-0675">Receptor</keyword>
<comment type="subcellular location">
    <subcellularLocation>
        <location evidence="1 10">Cell outer membrane</location>
        <topology evidence="1 10">Multi-pass membrane protein</topology>
    </subcellularLocation>
</comment>
<evidence type="ECO:0000256" key="4">
    <source>
        <dbReference type="ARBA" id="ARBA00022692"/>
    </source>
</evidence>
<name>A0A916RIJ6_9BACT</name>
<evidence type="ECO:0000256" key="12">
    <source>
        <dbReference type="SAM" id="SignalP"/>
    </source>
</evidence>
<keyword evidence="2 10" id="KW-0813">Transport</keyword>
<dbReference type="InterPro" id="IPR037066">
    <property type="entry name" value="Plug_dom_sf"/>
</dbReference>
<keyword evidence="7 10" id="KW-0472">Membrane</keyword>
<keyword evidence="16" id="KW-1185">Reference proteome</keyword>
<evidence type="ECO:0000256" key="1">
    <source>
        <dbReference type="ARBA" id="ARBA00004571"/>
    </source>
</evidence>
<dbReference type="InterPro" id="IPR012910">
    <property type="entry name" value="Plug_dom"/>
</dbReference>
<dbReference type="InterPro" id="IPR000531">
    <property type="entry name" value="Beta-barrel_TonB"/>
</dbReference>
<keyword evidence="5 12" id="KW-0732">Signal</keyword>
<dbReference type="EMBL" id="BMJB01000001">
    <property type="protein sequence ID" value="GGA54876.1"/>
    <property type="molecule type" value="Genomic_DNA"/>
</dbReference>
<keyword evidence="6 11" id="KW-0798">TonB box</keyword>
<evidence type="ECO:0000256" key="7">
    <source>
        <dbReference type="ARBA" id="ARBA00023136"/>
    </source>
</evidence>
<comment type="caution">
    <text evidence="15">The sequence shown here is derived from an EMBL/GenBank/DDBJ whole genome shotgun (WGS) entry which is preliminary data.</text>
</comment>
<dbReference type="InterPro" id="IPR036942">
    <property type="entry name" value="Beta-barrel_TonB_sf"/>
</dbReference>
<keyword evidence="9 10" id="KW-0998">Cell outer membrane</keyword>
<evidence type="ECO:0000256" key="5">
    <source>
        <dbReference type="ARBA" id="ARBA00022729"/>
    </source>
</evidence>
<evidence type="ECO:0000256" key="10">
    <source>
        <dbReference type="PROSITE-ProRule" id="PRU01360"/>
    </source>
</evidence>
<evidence type="ECO:0008006" key="17">
    <source>
        <dbReference type="Google" id="ProtNLM"/>
    </source>
</evidence>
<dbReference type="Pfam" id="PF07715">
    <property type="entry name" value="Plug"/>
    <property type="match status" value="1"/>
</dbReference>